<protein>
    <submittedName>
        <fullName evidence="2">MarR family winged helix-turn-helix transcriptional regulator</fullName>
    </submittedName>
</protein>
<dbReference type="Gene3D" id="1.10.10.10">
    <property type="entry name" value="Winged helix-like DNA-binding domain superfamily/Winged helix DNA-binding domain"/>
    <property type="match status" value="1"/>
</dbReference>
<reference evidence="3" key="1">
    <citation type="journal article" date="2019" name="Int. J. Syst. Evol. Microbiol.">
        <title>The Global Catalogue of Microorganisms (GCM) 10K type strain sequencing project: providing services to taxonomists for standard genome sequencing and annotation.</title>
        <authorList>
            <consortium name="The Broad Institute Genomics Platform"/>
            <consortium name="The Broad Institute Genome Sequencing Center for Infectious Disease"/>
            <person name="Wu L."/>
            <person name="Ma J."/>
        </authorList>
    </citation>
    <scope>NUCLEOTIDE SEQUENCE [LARGE SCALE GENOMIC DNA]</scope>
    <source>
        <strain evidence="3">CCUG 49018</strain>
    </source>
</reference>
<dbReference type="InterPro" id="IPR036388">
    <property type="entry name" value="WH-like_DNA-bd_sf"/>
</dbReference>
<proteinExistence type="predicted"/>
<dbReference type="PANTHER" id="PTHR33164">
    <property type="entry name" value="TRANSCRIPTIONAL REGULATOR, MARR FAMILY"/>
    <property type="match status" value="1"/>
</dbReference>
<feature type="domain" description="HTH marR-type" evidence="1">
    <location>
        <begin position="15"/>
        <end position="148"/>
    </location>
</feature>
<dbReference type="InterPro" id="IPR039422">
    <property type="entry name" value="MarR/SlyA-like"/>
</dbReference>
<dbReference type="InterPro" id="IPR036390">
    <property type="entry name" value="WH_DNA-bd_sf"/>
</dbReference>
<dbReference type="RefSeq" id="WP_339125664.1">
    <property type="nucleotide sequence ID" value="NZ_BAABKS010000022.1"/>
</dbReference>
<sequence length="162" mass="17294">MSSSPMRRAHVPMSGAELALRLLAAFRGLVDDLHAELAGRGHAEARPLHGFALQAVGPTGATAVELGERLGVSKQAAGKTIDALEERGYVRRDADPADARRKIVTVTPRGHELLALSAEIFERLRARRAEQVGDAMPAFEAALRTLAPDVAIGLDSPGWFGR</sequence>
<comment type="caution">
    <text evidence="2">The sequence shown here is derived from an EMBL/GenBank/DDBJ whole genome shotgun (WGS) entry which is preliminary data.</text>
</comment>
<keyword evidence="3" id="KW-1185">Reference proteome</keyword>
<name>A0ABW3VEQ3_9PSEU</name>
<organism evidence="2 3">
    <name type="scientific">Pseudonocardia benzenivorans</name>
    <dbReference type="NCBI Taxonomy" id="228005"/>
    <lineage>
        <taxon>Bacteria</taxon>
        <taxon>Bacillati</taxon>
        <taxon>Actinomycetota</taxon>
        <taxon>Actinomycetes</taxon>
        <taxon>Pseudonocardiales</taxon>
        <taxon>Pseudonocardiaceae</taxon>
        <taxon>Pseudonocardia</taxon>
    </lineage>
</organism>
<evidence type="ECO:0000259" key="1">
    <source>
        <dbReference type="PROSITE" id="PS50995"/>
    </source>
</evidence>
<dbReference type="PANTHER" id="PTHR33164:SF57">
    <property type="entry name" value="MARR-FAMILY TRANSCRIPTIONAL REGULATOR"/>
    <property type="match status" value="1"/>
</dbReference>
<gene>
    <name evidence="2" type="ORF">ACFQ34_08700</name>
</gene>
<dbReference type="PRINTS" id="PR00598">
    <property type="entry name" value="HTHMARR"/>
</dbReference>
<dbReference type="SMART" id="SM00347">
    <property type="entry name" value="HTH_MARR"/>
    <property type="match status" value="1"/>
</dbReference>
<dbReference type="Proteomes" id="UP001597182">
    <property type="component" value="Unassembled WGS sequence"/>
</dbReference>
<accession>A0ABW3VEQ3</accession>
<evidence type="ECO:0000313" key="2">
    <source>
        <dbReference type="EMBL" id="MFD1233358.1"/>
    </source>
</evidence>
<dbReference type="SUPFAM" id="SSF46785">
    <property type="entry name" value="Winged helix' DNA-binding domain"/>
    <property type="match status" value="1"/>
</dbReference>
<dbReference type="Pfam" id="PF12802">
    <property type="entry name" value="MarR_2"/>
    <property type="match status" value="1"/>
</dbReference>
<evidence type="ECO:0000313" key="3">
    <source>
        <dbReference type="Proteomes" id="UP001597182"/>
    </source>
</evidence>
<dbReference type="InterPro" id="IPR000835">
    <property type="entry name" value="HTH_MarR-typ"/>
</dbReference>
<dbReference type="EMBL" id="JBHTMB010000058">
    <property type="protein sequence ID" value="MFD1233358.1"/>
    <property type="molecule type" value="Genomic_DNA"/>
</dbReference>
<dbReference type="PROSITE" id="PS50995">
    <property type="entry name" value="HTH_MARR_2"/>
    <property type="match status" value="1"/>
</dbReference>